<comment type="caution">
    <text evidence="2">The sequence shown here is derived from an EMBL/GenBank/DDBJ whole genome shotgun (WGS) entry which is preliminary data.</text>
</comment>
<evidence type="ECO:0000256" key="1">
    <source>
        <dbReference type="SAM" id="MobiDB-lite"/>
    </source>
</evidence>
<protein>
    <submittedName>
        <fullName evidence="2">Uncharacterized protein</fullName>
    </submittedName>
</protein>
<keyword evidence="3" id="KW-1185">Reference proteome</keyword>
<dbReference type="EMBL" id="WUEK01000005">
    <property type="protein sequence ID" value="MXG90002.1"/>
    <property type="molecule type" value="Genomic_DNA"/>
</dbReference>
<sequence>MVVPVRTDPEGKAGPTADQARARAWRRVSRGLYVPSSVDSEVPEQRIVEAAACLPAAYGGVTGWAALRWAGATWFDGRDRLGAPQPVTLSIMRTEIRSQPGIAVSAERLPPRDLTTVRGLATTSAVRAVCFEMRYCSDERRATVLLDMALMHDVVSTDEVAAYVETLNGWTGVAKCRAALAMCEENSWSAMETVMRLAWTLDAGLPRPLCNRPVFDLAGRHVGTPDLLDAHAGLVGEYDGIVHLDQRRRGKDIDKEATYRSLGLEHVTMAAGDVASPSTTVVPRILQARARALARRAEPRGWTVEPPRWWVDTSTVAARRGLSAEQRDRLLRYRAS</sequence>
<accession>A0A6L7F142</accession>
<evidence type="ECO:0000313" key="2">
    <source>
        <dbReference type="EMBL" id="MXG90002.1"/>
    </source>
</evidence>
<dbReference type="RefSeq" id="WP_160877909.1">
    <property type="nucleotide sequence ID" value="NZ_WUEK01000005.1"/>
</dbReference>
<feature type="region of interest" description="Disordered" evidence="1">
    <location>
        <begin position="1"/>
        <end position="20"/>
    </location>
</feature>
<organism evidence="2 3">
    <name type="scientific">Nocardioides flavescens</name>
    <dbReference type="NCBI Taxonomy" id="2691959"/>
    <lineage>
        <taxon>Bacteria</taxon>
        <taxon>Bacillati</taxon>
        <taxon>Actinomycetota</taxon>
        <taxon>Actinomycetes</taxon>
        <taxon>Propionibacteriales</taxon>
        <taxon>Nocardioidaceae</taxon>
        <taxon>Nocardioides</taxon>
    </lineage>
</organism>
<gene>
    <name evidence="2" type="ORF">GRQ65_10605</name>
</gene>
<dbReference type="Proteomes" id="UP000473325">
    <property type="component" value="Unassembled WGS sequence"/>
</dbReference>
<name>A0A6L7F142_9ACTN</name>
<evidence type="ECO:0000313" key="3">
    <source>
        <dbReference type="Proteomes" id="UP000473325"/>
    </source>
</evidence>
<proteinExistence type="predicted"/>
<reference evidence="2 3" key="1">
    <citation type="submission" date="2019-12" db="EMBL/GenBank/DDBJ databases">
        <authorList>
            <person name="Kun Z."/>
        </authorList>
    </citation>
    <scope>NUCLEOTIDE SEQUENCE [LARGE SCALE GENOMIC DNA]</scope>
    <source>
        <strain evidence="2 3">YIM 123512</strain>
    </source>
</reference>
<dbReference type="AlphaFoldDB" id="A0A6L7F142"/>